<sequence length="103" mass="11822">MSSALSHITSPVNLLKKSEGEIFQKFGVLRIGIFGSYVRGTDTPDSDVDVFVEFREGEKTFDNYMELKFYLESLFKRNVDLVTYDGLNPHIRDDVMSEVIYVT</sequence>
<evidence type="ECO:0000256" key="11">
    <source>
        <dbReference type="ARBA" id="ARBA00047518"/>
    </source>
</evidence>
<evidence type="ECO:0000256" key="2">
    <source>
        <dbReference type="ARBA" id="ARBA00022649"/>
    </source>
</evidence>
<keyword evidence="5" id="KW-0479">Metal-binding</keyword>
<reference evidence="14" key="1">
    <citation type="submission" date="2022-04" db="EMBL/GenBank/DDBJ databases">
        <title>Complete genome of Methanoplanus endosymbiosus DSM 3599.</title>
        <authorList>
            <person name="Chen S.-C."/>
            <person name="You Y.-T."/>
            <person name="Zhou Y.-Z."/>
            <person name="Lai M.-C."/>
        </authorList>
    </citation>
    <scope>NUCLEOTIDE SEQUENCE</scope>
    <source>
        <strain evidence="14">DSM 3599</strain>
    </source>
</reference>
<evidence type="ECO:0000256" key="12">
    <source>
        <dbReference type="ARBA" id="ARBA00048696"/>
    </source>
</evidence>
<comment type="catalytic activity">
    <reaction evidence="11">
        <text>O-(5'-adenylyl)-L-tyrosyl-[protein] + ATP = O-[5'-(adenylyl-(5'-&gt;3')-adenylyl)]-L-tyrosyl-[protein] + diphosphate</text>
        <dbReference type="Rhea" id="RHEA:66528"/>
        <dbReference type="Rhea" id="RHEA-COMP:13846"/>
        <dbReference type="Rhea" id="RHEA-COMP:17046"/>
        <dbReference type="ChEBI" id="CHEBI:30616"/>
        <dbReference type="ChEBI" id="CHEBI:33019"/>
        <dbReference type="ChEBI" id="CHEBI:83624"/>
        <dbReference type="ChEBI" id="CHEBI:167160"/>
    </reaction>
</comment>
<evidence type="ECO:0000256" key="1">
    <source>
        <dbReference type="ARBA" id="ARBA00001946"/>
    </source>
</evidence>
<dbReference type="Proteomes" id="UP001060368">
    <property type="component" value="Chromosome"/>
</dbReference>
<evidence type="ECO:0000256" key="9">
    <source>
        <dbReference type="ARBA" id="ARBA00034531"/>
    </source>
</evidence>
<name>A0A9E7TLH4_9EURY</name>
<protein>
    <recommendedName>
        <fullName evidence="9">protein adenylyltransferase</fullName>
        <ecNumber evidence="9">2.7.7.108</ecNumber>
    </recommendedName>
</protein>
<dbReference type="PANTHER" id="PTHR33571:SF14">
    <property type="entry name" value="PROTEIN ADENYLYLTRANSFERASE MJ0435-RELATED"/>
    <property type="match status" value="1"/>
</dbReference>
<dbReference type="InterPro" id="IPR043519">
    <property type="entry name" value="NT_sf"/>
</dbReference>
<evidence type="ECO:0000256" key="4">
    <source>
        <dbReference type="ARBA" id="ARBA00022695"/>
    </source>
</evidence>
<dbReference type="KEGG" id="mend:L6E24_03465"/>
<dbReference type="EMBL" id="CP096115">
    <property type="protein sequence ID" value="UUX93839.1"/>
    <property type="molecule type" value="Genomic_DNA"/>
</dbReference>
<keyword evidence="3" id="KW-0808">Transferase</keyword>
<feature type="domain" description="Polymerase nucleotidyl transferase" evidence="13">
    <location>
        <begin position="20"/>
        <end position="102"/>
    </location>
</feature>
<dbReference type="GO" id="GO:0070733">
    <property type="term" value="F:AMPylase activity"/>
    <property type="evidence" value="ECO:0007669"/>
    <property type="project" value="UniProtKB-EC"/>
</dbReference>
<keyword evidence="7" id="KW-0067">ATP-binding</keyword>
<evidence type="ECO:0000313" key="14">
    <source>
        <dbReference type="EMBL" id="UUX93839.1"/>
    </source>
</evidence>
<gene>
    <name evidence="14" type="ORF">L6E24_03465</name>
</gene>
<dbReference type="PANTHER" id="PTHR33571">
    <property type="entry name" value="SSL8005 PROTEIN"/>
    <property type="match status" value="1"/>
</dbReference>
<dbReference type="Gene3D" id="3.30.460.10">
    <property type="entry name" value="Beta Polymerase, domain 2"/>
    <property type="match status" value="1"/>
</dbReference>
<dbReference type="Pfam" id="PF01909">
    <property type="entry name" value="NTP_transf_2"/>
    <property type="match status" value="1"/>
</dbReference>
<keyword evidence="15" id="KW-1185">Reference proteome</keyword>
<dbReference type="InterPro" id="IPR002934">
    <property type="entry name" value="Polymerase_NTP_transf_dom"/>
</dbReference>
<comment type="catalytic activity">
    <reaction evidence="12">
        <text>L-tyrosyl-[protein] + ATP = O-(5'-adenylyl)-L-tyrosyl-[protein] + diphosphate</text>
        <dbReference type="Rhea" id="RHEA:54288"/>
        <dbReference type="Rhea" id="RHEA-COMP:10136"/>
        <dbReference type="Rhea" id="RHEA-COMP:13846"/>
        <dbReference type="ChEBI" id="CHEBI:30616"/>
        <dbReference type="ChEBI" id="CHEBI:33019"/>
        <dbReference type="ChEBI" id="CHEBI:46858"/>
        <dbReference type="ChEBI" id="CHEBI:83624"/>
        <dbReference type="EC" id="2.7.7.108"/>
    </reaction>
</comment>
<dbReference type="AlphaFoldDB" id="A0A9E7TLH4"/>
<evidence type="ECO:0000256" key="7">
    <source>
        <dbReference type="ARBA" id="ARBA00022840"/>
    </source>
</evidence>
<evidence type="ECO:0000256" key="8">
    <source>
        <dbReference type="ARBA" id="ARBA00022842"/>
    </source>
</evidence>
<keyword evidence="8" id="KW-0460">Magnesium</keyword>
<evidence type="ECO:0000313" key="15">
    <source>
        <dbReference type="Proteomes" id="UP001060368"/>
    </source>
</evidence>
<organism evidence="14 15">
    <name type="scientific">Methanoplanus endosymbiosus</name>
    <dbReference type="NCBI Taxonomy" id="33865"/>
    <lineage>
        <taxon>Archaea</taxon>
        <taxon>Methanobacteriati</taxon>
        <taxon>Methanobacteriota</taxon>
        <taxon>Stenosarchaea group</taxon>
        <taxon>Methanomicrobia</taxon>
        <taxon>Methanomicrobiales</taxon>
        <taxon>Methanomicrobiaceae</taxon>
        <taxon>Methanoplanus</taxon>
    </lineage>
</organism>
<accession>A0A9E7TLH4</accession>
<evidence type="ECO:0000256" key="3">
    <source>
        <dbReference type="ARBA" id="ARBA00022679"/>
    </source>
</evidence>
<keyword evidence="2" id="KW-1277">Toxin-antitoxin system</keyword>
<comment type="cofactor">
    <cofactor evidence="1">
        <name>Mg(2+)</name>
        <dbReference type="ChEBI" id="CHEBI:18420"/>
    </cofactor>
</comment>
<evidence type="ECO:0000256" key="10">
    <source>
        <dbReference type="ARBA" id="ARBA00038276"/>
    </source>
</evidence>
<evidence type="ECO:0000256" key="5">
    <source>
        <dbReference type="ARBA" id="ARBA00022723"/>
    </source>
</evidence>
<dbReference type="CDD" id="cd05403">
    <property type="entry name" value="NT_KNTase_like"/>
    <property type="match status" value="1"/>
</dbReference>
<dbReference type="GO" id="GO:0005524">
    <property type="term" value="F:ATP binding"/>
    <property type="evidence" value="ECO:0007669"/>
    <property type="project" value="UniProtKB-KW"/>
</dbReference>
<evidence type="ECO:0000259" key="13">
    <source>
        <dbReference type="Pfam" id="PF01909"/>
    </source>
</evidence>
<dbReference type="GO" id="GO:0046872">
    <property type="term" value="F:metal ion binding"/>
    <property type="evidence" value="ECO:0007669"/>
    <property type="project" value="UniProtKB-KW"/>
</dbReference>
<keyword evidence="6" id="KW-0547">Nucleotide-binding</keyword>
<dbReference type="InterPro" id="IPR052038">
    <property type="entry name" value="Type-VII_TA_antitoxin"/>
</dbReference>
<evidence type="ECO:0000256" key="6">
    <source>
        <dbReference type="ARBA" id="ARBA00022741"/>
    </source>
</evidence>
<dbReference type="EC" id="2.7.7.108" evidence="9"/>
<proteinExistence type="inferred from homology"/>
<dbReference type="SUPFAM" id="SSF81301">
    <property type="entry name" value="Nucleotidyltransferase"/>
    <property type="match status" value="1"/>
</dbReference>
<keyword evidence="4" id="KW-0548">Nucleotidyltransferase</keyword>
<comment type="similarity">
    <text evidence="10">Belongs to the MntA antitoxin family.</text>
</comment>